<evidence type="ECO:0000313" key="2">
    <source>
        <dbReference type="EMBL" id="AVK76339.1"/>
    </source>
</evidence>
<dbReference type="Proteomes" id="UP000249287">
    <property type="component" value="Segment"/>
</dbReference>
<name>A0A2U7UCZ2_9VIRU</name>
<dbReference type="PANTHER" id="PTHR46586:SF3">
    <property type="entry name" value="ANKYRIN REPEAT-CONTAINING PROTEIN"/>
    <property type="match status" value="1"/>
</dbReference>
<gene>
    <name evidence="2" type="ORF">pneo_cds_732</name>
</gene>
<organism evidence="2">
    <name type="scientific">Pandoravirus neocaledonia</name>
    <dbReference type="NCBI Taxonomy" id="2107708"/>
    <lineage>
        <taxon>Viruses</taxon>
        <taxon>Pandoravirus</taxon>
    </lineage>
</organism>
<evidence type="ECO:0000256" key="1">
    <source>
        <dbReference type="SAM" id="MobiDB-lite"/>
    </source>
</evidence>
<dbReference type="KEGG" id="vg:36843052"/>
<dbReference type="SUPFAM" id="SSF140860">
    <property type="entry name" value="Pseudo ankyrin repeat-like"/>
    <property type="match status" value="1"/>
</dbReference>
<dbReference type="GeneID" id="36843052"/>
<feature type="region of interest" description="Disordered" evidence="1">
    <location>
        <begin position="1"/>
        <end position="21"/>
    </location>
</feature>
<protein>
    <submittedName>
        <fullName evidence="2">Ankyrin repeat domain containing protein</fullName>
    </submittedName>
</protein>
<dbReference type="RefSeq" id="YP_009482342.1">
    <property type="nucleotide sequence ID" value="NC_037666.1"/>
</dbReference>
<dbReference type="PANTHER" id="PTHR46586">
    <property type="entry name" value="ANKYRIN REPEAT-CONTAINING PROTEIN"/>
    <property type="match status" value="1"/>
</dbReference>
<dbReference type="Pfam" id="PF13637">
    <property type="entry name" value="Ank_4"/>
    <property type="match status" value="1"/>
</dbReference>
<dbReference type="InterPro" id="IPR002110">
    <property type="entry name" value="Ankyrin_rpt"/>
</dbReference>
<sequence length="190" mass="20807">MASTTAIAPLQPTGPTNEGRQLSQIENDRRLDVSHLTDEVLGIVLALANELDVPATQLVDDKARDCAPCIDDKLAGDPAAWFALLAAHGGLDVLQWARANGCPWDEAAPALAAMRGHFDTIKWLHANGCPWDANTCAEAVLAGHSDILVWLRDNGCPRDMRTWRWARLCDRDVVWVETNGCPRDDHGHDD</sequence>
<accession>A0A2U7UCZ2</accession>
<dbReference type="EMBL" id="MG011690">
    <property type="protein sequence ID" value="AVK76339.1"/>
    <property type="molecule type" value="Genomic_DNA"/>
</dbReference>
<proteinExistence type="predicted"/>
<dbReference type="InterPro" id="IPR052050">
    <property type="entry name" value="SecEffector_AnkRepeat"/>
</dbReference>
<reference evidence="2" key="1">
    <citation type="journal article" date="2018" name="Nat. Commun.">
        <title>Diversity and evolution of the emerging Pandoraviridae family.</title>
        <authorList>
            <person name="Legendre M."/>
            <person name="Fabre E."/>
            <person name="Poirot O."/>
            <person name="Jeudy S."/>
            <person name="Lartigue A."/>
            <person name="Alempic J.M."/>
            <person name="Beucher L."/>
            <person name="Philippe N."/>
            <person name="Bertaux L."/>
            <person name="Christo-Foroux E."/>
            <person name="Labadie K."/>
            <person name="Coute Y."/>
            <person name="Abergel C."/>
            <person name="Claverie J.M."/>
        </authorList>
    </citation>
    <scope>NUCLEOTIDE SEQUENCE [LARGE SCALE GENOMIC DNA]</scope>
    <source>
        <strain evidence="2">Neocaledonia</strain>
    </source>
</reference>